<feature type="transmembrane region" description="Helical" evidence="1">
    <location>
        <begin position="187"/>
        <end position="206"/>
    </location>
</feature>
<dbReference type="AlphaFoldDB" id="A0A078AL64"/>
<accession>A0A078AL64</accession>
<dbReference type="InParanoid" id="A0A078AL64"/>
<feature type="transmembrane region" description="Helical" evidence="1">
    <location>
        <begin position="441"/>
        <end position="462"/>
    </location>
</feature>
<keyword evidence="1" id="KW-1133">Transmembrane helix</keyword>
<name>A0A078AL64_STYLE</name>
<feature type="transmembrane region" description="Helical" evidence="1">
    <location>
        <begin position="352"/>
        <end position="369"/>
    </location>
</feature>
<feature type="transmembrane region" description="Helical" evidence="1">
    <location>
        <begin position="823"/>
        <end position="847"/>
    </location>
</feature>
<keyword evidence="1" id="KW-0472">Membrane</keyword>
<feature type="transmembrane region" description="Helical" evidence="1">
    <location>
        <begin position="375"/>
        <end position="392"/>
    </location>
</feature>
<sequence length="1037" mass="120930">MYPYSPGSLRDQSRLADLKKTDIYQNRISNDYKSLSNRFSVRMPKPSVEYSKGRHSSRLIFSDNNEKSTKFKSNTLEDDLLKKKVFKKQLIIFWLSYIVNFVGLMGFTTEYITITFFNFESLKKGTAKIDEEYMQKEMININKNFIPIGQQNTQPLMYHDIQVILLAVGVTFLLVGTMLEHLKRPDIAITALLITYSAFKIIFGIYDQFIGNKEHQFYIEDYELVHIIICARLALATVFIVDEGFLINEQAISLTSQTNQQVKQIILLDEFFENCSISASSQKFNKKHDGFQKNYNLNEKEKEKILQRYKAPTYLECLKYPGFFRLILCGSFQFFKYRIINKKLILYKASEFNILAGSLFMVTVILFTIEGQITYTLYYSLCIYGPFDFAKVAMLKYNRKYTSLLFGIMCGTLYIFQALIFDTYIYLVLDDRYYTQQSFQIISKSVEAFLSIACMLAILRFVREERMEIKIISQGKFNAKHETINFFNLMARAPSITTLTQVQVGGIQLIGKQMPSKYRKVRMNTNNMEIFQRFQAGLQFQLVTITFYEKTEDQKKKDIGVQDIQVVMLSSVVMYLILGMVLEYIRRSDILILIMCTSLAVLKIAVGIYDIYADKDAEFLNNNNLHLVHFIVILRLAMSTIFLTGLAKWFSVILLFMVVINYLYYIFDPIDADLLLNEQAIVLSTKYIDQYKTVISVEDFFAQYHMEKTDSKYSIRFDDQGQIKKPYSIQEQQKNQDEEAEEKILKRWKVPSFLSTLKINGVLRSLLCHSILFFKFRFINKIQIVATQNVISNDILIVIQSQRGSKEGGNFIILQNILTRTQLMVFFMGLLALLELIEIICYFLEIIDVTSRFWISMGYFEGIVIYSLYYMLCICGSIDLAKIQMLRNNVKIVGMLYCYLQGVQTLIQTLFFDYLINNYIKNGFYDNSVYFYLVNFISFFCSLVALYAIYGTLEKEISELKCIPDTRERTQSRENKLLMASGSGNYDTQNSDEEIQANDKNLQNDDESIDTRSFQEARIRLSIDYKRTNKNIQINKS</sequence>
<feature type="transmembrane region" description="Helical" evidence="1">
    <location>
        <begin position="929"/>
        <end position="950"/>
    </location>
</feature>
<evidence type="ECO:0000313" key="3">
    <source>
        <dbReference type="Proteomes" id="UP000039865"/>
    </source>
</evidence>
<evidence type="ECO:0000313" key="2">
    <source>
        <dbReference type="EMBL" id="CDW83105.1"/>
    </source>
</evidence>
<feature type="transmembrane region" description="Helical" evidence="1">
    <location>
        <begin position="624"/>
        <end position="643"/>
    </location>
</feature>
<feature type="transmembrane region" description="Helical" evidence="1">
    <location>
        <begin position="226"/>
        <end position="247"/>
    </location>
</feature>
<dbReference type="EMBL" id="CCKQ01011536">
    <property type="protein sequence ID" value="CDW83105.1"/>
    <property type="molecule type" value="Genomic_DNA"/>
</dbReference>
<feature type="transmembrane region" description="Helical" evidence="1">
    <location>
        <begin position="90"/>
        <end position="114"/>
    </location>
</feature>
<gene>
    <name evidence="2" type="primary">Contig14224.g15158</name>
    <name evidence="2" type="ORF">STYLEM_12144</name>
</gene>
<feature type="transmembrane region" description="Helical" evidence="1">
    <location>
        <begin position="853"/>
        <end position="875"/>
    </location>
</feature>
<feature type="transmembrane region" description="Helical" evidence="1">
    <location>
        <begin position="649"/>
        <end position="667"/>
    </location>
</feature>
<feature type="transmembrane region" description="Helical" evidence="1">
    <location>
        <begin position="156"/>
        <end position="175"/>
    </location>
</feature>
<feature type="transmembrane region" description="Helical" evidence="1">
    <location>
        <begin position="404"/>
        <end position="429"/>
    </location>
</feature>
<reference evidence="2 3" key="1">
    <citation type="submission" date="2014-06" db="EMBL/GenBank/DDBJ databases">
        <authorList>
            <person name="Swart Estienne"/>
        </authorList>
    </citation>
    <scope>NUCLEOTIDE SEQUENCE [LARGE SCALE GENOMIC DNA]</scope>
    <source>
        <strain evidence="2 3">130c</strain>
    </source>
</reference>
<proteinExistence type="predicted"/>
<feature type="transmembrane region" description="Helical" evidence="1">
    <location>
        <begin position="591"/>
        <end position="612"/>
    </location>
</feature>
<keyword evidence="3" id="KW-1185">Reference proteome</keyword>
<protein>
    <recommendedName>
        <fullName evidence="4">Transmembrane protein</fullName>
    </recommendedName>
</protein>
<organism evidence="2 3">
    <name type="scientific">Stylonychia lemnae</name>
    <name type="common">Ciliate</name>
    <dbReference type="NCBI Taxonomy" id="5949"/>
    <lineage>
        <taxon>Eukaryota</taxon>
        <taxon>Sar</taxon>
        <taxon>Alveolata</taxon>
        <taxon>Ciliophora</taxon>
        <taxon>Intramacronucleata</taxon>
        <taxon>Spirotrichea</taxon>
        <taxon>Stichotrichia</taxon>
        <taxon>Sporadotrichida</taxon>
        <taxon>Oxytrichidae</taxon>
        <taxon>Stylonychinae</taxon>
        <taxon>Stylonychia</taxon>
    </lineage>
</organism>
<feature type="transmembrane region" description="Helical" evidence="1">
    <location>
        <begin position="896"/>
        <end position="917"/>
    </location>
</feature>
<keyword evidence="1" id="KW-0812">Transmembrane</keyword>
<dbReference type="Proteomes" id="UP000039865">
    <property type="component" value="Unassembled WGS sequence"/>
</dbReference>
<evidence type="ECO:0008006" key="4">
    <source>
        <dbReference type="Google" id="ProtNLM"/>
    </source>
</evidence>
<evidence type="ECO:0000256" key="1">
    <source>
        <dbReference type="SAM" id="Phobius"/>
    </source>
</evidence>
<feature type="transmembrane region" description="Helical" evidence="1">
    <location>
        <begin position="564"/>
        <end position="585"/>
    </location>
</feature>